<protein>
    <submittedName>
        <fullName evidence="3">Hypp3036 protein</fullName>
    </submittedName>
</protein>
<dbReference type="Gene3D" id="3.30.505.10">
    <property type="entry name" value="SH2 domain"/>
    <property type="match status" value="1"/>
</dbReference>
<sequence>MSCYNMAGSKGQVMPDFGQLWEELKSRPLLDIVGISSLSTVGTLLNVSNPGVTKGWEALAEKLGYSRVEVEALRHEGNKLYQKTPGELLLEVWGGRGASSTLQVLEQALRDLDRPDVLEELQKAVKDECALSVTFCTGQQERSLTLPGVLGMSTLRQALEGAVKQTGLRTDDLEIQGSEMTWTTRARECKGIHLRLVKKGCPQPPEHDVRNVRKSPPTDSPRKLPIVDKNAVVKAGGNNRSSKKANTVSGPNNRDRPPLPLRRGQSDRSALRPKHPPTAATIINVFATPGTNINIVNENSTLSAATSSVDGKSVTCRPIEASESSAQNAKENVLPTQRSENSAERSGLSSAVTIGKESKSVTTETCSPVEETKKQTILSSGMPVKETKEQTPPLSGVPVEETRGETQLSSDVPIEETTELTPSFSAVPIEEQSLLSSGVPVEETKNQTQISSGLPIEETRKQILLSSTSPVEETRELTPPLAKENKTSTSGKAFHKDQDILTGRDSSAPRPRAEVATQPNVRPKLPPKRTKSTTIAPQVPQQEEGFLQHTLPFQEDDYSLPLGGAGQHAHPSRTSGRIISDRPCGSGCHGDRRRRVDSVLDDVTWEEVAKVPGFHHHIPDDPAAIHTFMFNYLRDEGWYVIRKCADDKLAVSVTYLGDIRHYRIHRADGRFYFRRDEFQARSLHELLETYKWNDLPAKPADRPSSSSSSPNNGAAQSLSTPPVPTRDRGVRLLKPVT</sequence>
<dbReference type="SUPFAM" id="SSF47986">
    <property type="entry name" value="DEATH domain"/>
    <property type="match status" value="1"/>
</dbReference>
<feature type="region of interest" description="Disordered" evidence="1">
    <location>
        <begin position="319"/>
        <end position="535"/>
    </location>
</feature>
<dbReference type="InterPro" id="IPR000488">
    <property type="entry name" value="Death_dom"/>
</dbReference>
<reference evidence="3" key="1">
    <citation type="submission" date="2022-01" db="EMBL/GenBank/DDBJ databases">
        <authorList>
            <person name="Braso-Vives M."/>
        </authorList>
    </citation>
    <scope>NUCLEOTIDE SEQUENCE</scope>
</reference>
<dbReference type="Gene3D" id="1.10.533.10">
    <property type="entry name" value="Death Domain, Fas"/>
    <property type="match status" value="1"/>
</dbReference>
<name>A0A8J9ZYI3_BRALA</name>
<dbReference type="InterPro" id="IPR000980">
    <property type="entry name" value="SH2"/>
</dbReference>
<dbReference type="InterPro" id="IPR011029">
    <property type="entry name" value="DEATH-like_dom_sf"/>
</dbReference>
<evidence type="ECO:0000313" key="4">
    <source>
        <dbReference type="Proteomes" id="UP000838412"/>
    </source>
</evidence>
<evidence type="ECO:0000259" key="2">
    <source>
        <dbReference type="PROSITE" id="PS50017"/>
    </source>
</evidence>
<evidence type="ECO:0000313" key="3">
    <source>
        <dbReference type="EMBL" id="CAH1264602.1"/>
    </source>
</evidence>
<dbReference type="Proteomes" id="UP000838412">
    <property type="component" value="Chromosome 5"/>
</dbReference>
<feature type="region of interest" description="Disordered" evidence="1">
    <location>
        <begin position="564"/>
        <end position="587"/>
    </location>
</feature>
<evidence type="ECO:0000256" key="1">
    <source>
        <dbReference type="SAM" id="MobiDB-lite"/>
    </source>
</evidence>
<dbReference type="Pfam" id="PF00017">
    <property type="entry name" value="SH2"/>
    <property type="match status" value="1"/>
</dbReference>
<feature type="compositionally biased region" description="Polar residues" evidence="1">
    <location>
        <begin position="710"/>
        <end position="720"/>
    </location>
</feature>
<dbReference type="CDD" id="cd00173">
    <property type="entry name" value="SH2"/>
    <property type="match status" value="1"/>
</dbReference>
<dbReference type="AlphaFoldDB" id="A0A8J9ZYI3"/>
<accession>A0A8J9ZYI3</accession>
<dbReference type="SUPFAM" id="SSF55550">
    <property type="entry name" value="SH2 domain"/>
    <property type="match status" value="1"/>
</dbReference>
<dbReference type="OrthoDB" id="10061577at2759"/>
<dbReference type="PROSITE" id="PS50017">
    <property type="entry name" value="DEATH_DOMAIN"/>
    <property type="match status" value="1"/>
</dbReference>
<feature type="region of interest" description="Disordered" evidence="1">
    <location>
        <begin position="200"/>
        <end position="277"/>
    </location>
</feature>
<dbReference type="EMBL" id="OV696690">
    <property type="protein sequence ID" value="CAH1264602.1"/>
    <property type="molecule type" value="Genomic_DNA"/>
</dbReference>
<organism evidence="3 4">
    <name type="scientific">Branchiostoma lanceolatum</name>
    <name type="common">Common lancelet</name>
    <name type="synonym">Amphioxus lanceolatum</name>
    <dbReference type="NCBI Taxonomy" id="7740"/>
    <lineage>
        <taxon>Eukaryota</taxon>
        <taxon>Metazoa</taxon>
        <taxon>Chordata</taxon>
        <taxon>Cephalochordata</taxon>
        <taxon>Leptocardii</taxon>
        <taxon>Amphioxiformes</taxon>
        <taxon>Branchiostomatidae</taxon>
        <taxon>Branchiostoma</taxon>
    </lineage>
</organism>
<gene>
    <name evidence="3" type="primary">Hypp3036</name>
    <name evidence="3" type="ORF">BLAG_LOCUS18926</name>
</gene>
<proteinExistence type="predicted"/>
<keyword evidence="4" id="KW-1185">Reference proteome</keyword>
<feature type="region of interest" description="Disordered" evidence="1">
    <location>
        <begin position="696"/>
        <end position="737"/>
    </location>
</feature>
<feature type="compositionally biased region" description="Polar residues" evidence="1">
    <location>
        <begin position="238"/>
        <end position="250"/>
    </location>
</feature>
<dbReference type="Pfam" id="PF00531">
    <property type="entry name" value="Death"/>
    <property type="match status" value="1"/>
</dbReference>
<feature type="domain" description="Death" evidence="2">
    <location>
        <begin position="56"/>
        <end position="125"/>
    </location>
</feature>
<dbReference type="GO" id="GO:0007165">
    <property type="term" value="P:signal transduction"/>
    <property type="evidence" value="ECO:0007669"/>
    <property type="project" value="InterPro"/>
</dbReference>
<feature type="compositionally biased region" description="Polar residues" evidence="1">
    <location>
        <begin position="322"/>
        <end position="340"/>
    </location>
</feature>
<dbReference type="InterPro" id="IPR036860">
    <property type="entry name" value="SH2_dom_sf"/>
</dbReference>